<dbReference type="SMART" id="SM00214">
    <property type="entry name" value="VWC"/>
    <property type="match status" value="6"/>
</dbReference>
<keyword evidence="7" id="KW-1185">Reference proteome</keyword>
<dbReference type="eggNOG" id="KOG3597">
    <property type="taxonomic scope" value="Eukaryota"/>
</dbReference>
<accession>G3T083</accession>
<evidence type="ECO:0000256" key="2">
    <source>
        <dbReference type="ARBA" id="ARBA00022737"/>
    </source>
</evidence>
<dbReference type="Proteomes" id="UP000007646">
    <property type="component" value="Unassembled WGS sequence"/>
</dbReference>
<dbReference type="SUPFAM" id="SSF57603">
    <property type="entry name" value="FnI-like domain"/>
    <property type="match status" value="6"/>
</dbReference>
<dbReference type="InterPro" id="IPR009030">
    <property type="entry name" value="Growth_fac_rcpt_cys_sf"/>
</dbReference>
<evidence type="ECO:0000256" key="1">
    <source>
        <dbReference type="ARBA" id="ARBA00022729"/>
    </source>
</evidence>
<organism evidence="6 7">
    <name type="scientific">Loxodonta africana</name>
    <name type="common">African elephant</name>
    <dbReference type="NCBI Taxonomy" id="9785"/>
    <lineage>
        <taxon>Eukaryota</taxon>
        <taxon>Metazoa</taxon>
        <taxon>Chordata</taxon>
        <taxon>Craniata</taxon>
        <taxon>Vertebrata</taxon>
        <taxon>Euteleostomi</taxon>
        <taxon>Mammalia</taxon>
        <taxon>Eutheria</taxon>
        <taxon>Afrotheria</taxon>
        <taxon>Proboscidea</taxon>
        <taxon>Elephantidae</taxon>
        <taxon>Loxodonta</taxon>
    </lineage>
</organism>
<feature type="domain" description="VWFC" evidence="5">
    <location>
        <begin position="1"/>
        <end position="54"/>
    </location>
</feature>
<dbReference type="InterPro" id="IPR039005">
    <property type="entry name" value="CSPG_rpt"/>
</dbReference>
<dbReference type="GeneTree" id="ENSGT00940000162130"/>
<reference evidence="6" key="3">
    <citation type="submission" date="2025-09" db="UniProtKB">
        <authorList>
            <consortium name="Ensembl"/>
        </authorList>
    </citation>
    <scope>IDENTIFICATION</scope>
    <source>
        <strain evidence="6">Isolate ISIS603380</strain>
    </source>
</reference>
<evidence type="ECO:0000313" key="6">
    <source>
        <dbReference type="Ensembl" id="ENSLAFP00000006352.4"/>
    </source>
</evidence>
<dbReference type="PROSITE" id="PS50184">
    <property type="entry name" value="VWFC_2"/>
    <property type="match status" value="6"/>
</dbReference>
<evidence type="ECO:0000256" key="3">
    <source>
        <dbReference type="ARBA" id="ARBA00023180"/>
    </source>
</evidence>
<keyword evidence="1" id="KW-0732">Signal</keyword>
<dbReference type="Gene3D" id="6.20.200.20">
    <property type="match status" value="5"/>
</dbReference>
<keyword evidence="3" id="KW-0325">Glycoprotein</keyword>
<dbReference type="InterPro" id="IPR001007">
    <property type="entry name" value="VWF_dom"/>
</dbReference>
<feature type="domain" description="VWFC" evidence="5">
    <location>
        <begin position="185"/>
        <end position="245"/>
    </location>
</feature>
<proteinExistence type="predicted"/>
<dbReference type="InterPro" id="IPR000742">
    <property type="entry name" value="EGF"/>
</dbReference>
<feature type="repeat" description="CSPG" evidence="4">
    <location>
        <begin position="1072"/>
        <end position="1167"/>
    </location>
</feature>
<dbReference type="PANTHER" id="PTHR45739">
    <property type="entry name" value="MATRIX PROTEIN, PUTATIVE-RELATED"/>
    <property type="match status" value="1"/>
</dbReference>
<dbReference type="Ensembl" id="ENSLAFT00000007565.4">
    <property type="protein sequence ID" value="ENSLAFP00000006352.4"/>
    <property type="gene ID" value="ENSLAFG00000007543.4"/>
</dbReference>
<feature type="repeat" description="CSPG" evidence="4">
    <location>
        <begin position="1299"/>
        <end position="1408"/>
    </location>
</feature>
<feature type="domain" description="VWFC" evidence="5">
    <location>
        <begin position="313"/>
        <end position="383"/>
    </location>
</feature>
<dbReference type="OMA" id="IDKCNQC"/>
<evidence type="ECO:0000313" key="7">
    <source>
        <dbReference type="Proteomes" id="UP000007646"/>
    </source>
</evidence>
<evidence type="ECO:0000256" key="4">
    <source>
        <dbReference type="PROSITE-ProRule" id="PRU01201"/>
    </source>
</evidence>
<feature type="repeat" description="CSPG" evidence="4">
    <location>
        <begin position="1187"/>
        <end position="1278"/>
    </location>
</feature>
<sequence>MQDATIWKPDSCQNCRCQGDIVICKPAVCRNPQCAFEKGEVLQIAANRCCPECVLRTHGSCHHEGRIHAHGTEWVSSPCSVCSCTHGEVRCTPQPCPPLSCGHQELEFIPEGSCCPVCVGPGKPCSYEGRVFQDGEDWRLSRCARCVCSNGVAQCFTAQCPPLFCNQDETIVRVPGKCCPRCSARSCSATGQVYEHGEQWSENACTTCICDRGEVRCHRQACPPLRCEKGQSRARRHGECCEACVSPAGSCSYDGIVRYQDEMWKGSACEFCMCDRGQVTCQTGECAKEECAQGEELIHLDGKCCPECISRNSYCVYGEKEEFMSSNASEATRIPEGETWEVGSCKVCECRGAQVTCYEPSCPPCPVATLAVKVKGQCCPDCTLVHCHKDCLTCSQSPDHCDLCQDPTKLLQNGRCVHSCGLGFYQASDRCLACQPQCAACTSGLECSSCRPPLLMQHGQCVPTCVDGFFQDRHSCAVCHESCAACWGPTEKNCLACRDALQVLREGGCESSCGEGFYNKQGICKACDQSCKSCGPNSTTCLTCTEKTVLLDGKCIPECPGGYYANATGKCKVCHNSCASCSGPTASHCIACAHPNVLRQGYCLPSCGEDFYPDHGVCKACHSSCLTCVGPEPSHCTQCKKPEEGLQVEQLSGVDVPSGECLSQCRAQFYLENTGLCEACHQSCFGCAGKSPHNCTSCQPPRVLLDGQCLSQCPDGYFNQEDSCKECHPTCRQCHGPSESNCTSCHPHVTLMGGSCRTNCKEEQFLNLMGYCADCHPLCQHCTADLHNTGSVCLRCQDARYLLLGDHCAPDCPSGYYVEKGACERCHSSCRTCQGRGPFSCTSCDTNLVLSHIGTCTTTCFPGHYLDDNHACQLSLLSCSSGDIQENSLKCHLSSPPPKIVMFSPFKNDRYCARYWYLDFSSVVCSKCDWSCSACKGPLRTDCLQCMDGYVLQDGACVEQCSRQFYRDLGLCKSCGSHCLQCQGPQECTRCEGPFLLLEAQCVQECGKGYFVDRASHRCTACPRGCLQCSHRDQCHLCDHGFFLKSGLCVLNCVPGFSSLSFNGTCAGKIHTPSLHVNGSLTLAIGSMKPLDFSFLNVQDQDGRVEDLLFHVVSTPTNGRLVLSKNGKEVQLDKAGHFSWKDVKEKKVRFVHSKEKPRKGYFSLKISDQQFFSEPQLINIQAFSTQAPYVLRNEILHISRGESRSITTQLLDIRDDDNPQDVVVEVLDPPLHGQLLQMLRAPSAPIYQFRLDELSRGLLHYAHDGSDSVSDVAVLQVNDGHSFQNILFHIKTAPKNDGGLQLVANSMVWVPEGGMLQITNRILQAEAPGVSASEIIYKITQDHPQFGDVVLLVNMPADSPADEGQHLPDGRTATPTSTFTQQDINEGIIWYRHSGAPAQSDSFRFQVSSAADAQTHLESRTFNIAILPQTPEAPKLSLGASLHMT</sequence>
<dbReference type="eggNOG" id="KOG1216">
    <property type="taxonomic scope" value="Eukaryota"/>
</dbReference>
<dbReference type="CDD" id="cd00064">
    <property type="entry name" value="FU"/>
    <property type="match status" value="7"/>
</dbReference>
<dbReference type="STRING" id="9785.ENSLAFP00000006352"/>
<name>G3T083_LOXAF</name>
<feature type="domain" description="VWFC" evidence="5">
    <location>
        <begin position="123"/>
        <end position="183"/>
    </location>
</feature>
<dbReference type="PANTHER" id="PTHR45739:SF1">
    <property type="entry name" value="EXTRACELLULAR MATRIX ORGANIZING PROTEIN FRAS1"/>
    <property type="match status" value="1"/>
</dbReference>
<dbReference type="InParanoid" id="G3T083"/>
<dbReference type="Pfam" id="PF16184">
    <property type="entry name" value="Cadherin_3"/>
    <property type="match status" value="3"/>
</dbReference>
<feature type="domain" description="VWFC" evidence="5">
    <location>
        <begin position="249"/>
        <end position="309"/>
    </location>
</feature>
<keyword evidence="2" id="KW-0677">Repeat</keyword>
<feature type="domain" description="VWFC" evidence="5">
    <location>
        <begin position="59"/>
        <end position="119"/>
    </location>
</feature>
<evidence type="ECO:0000259" key="5">
    <source>
        <dbReference type="PROSITE" id="PS50184"/>
    </source>
</evidence>
<dbReference type="SMART" id="SM00181">
    <property type="entry name" value="EGF"/>
    <property type="match status" value="9"/>
</dbReference>
<dbReference type="PROSITE" id="PS51854">
    <property type="entry name" value="CSPG"/>
    <property type="match status" value="3"/>
</dbReference>
<dbReference type="PROSITE" id="PS01208">
    <property type="entry name" value="VWFC_1"/>
    <property type="match status" value="3"/>
</dbReference>
<reference evidence="6" key="2">
    <citation type="submission" date="2025-08" db="UniProtKB">
        <authorList>
            <consortium name="Ensembl"/>
        </authorList>
    </citation>
    <scope>IDENTIFICATION</scope>
    <source>
        <strain evidence="6">Isolate ISIS603380</strain>
    </source>
</reference>
<dbReference type="GO" id="GO:0009653">
    <property type="term" value="P:anatomical structure morphogenesis"/>
    <property type="evidence" value="ECO:0007669"/>
    <property type="project" value="TreeGrafter"/>
</dbReference>
<dbReference type="InterPro" id="IPR006212">
    <property type="entry name" value="Furin_repeat"/>
</dbReference>
<dbReference type="SUPFAM" id="SSF57184">
    <property type="entry name" value="Growth factor receptor domain"/>
    <property type="match status" value="5"/>
</dbReference>
<dbReference type="Gene3D" id="2.10.220.10">
    <property type="entry name" value="Hormone Receptor, Insulin-like Growth Factor Receptor 1, Chain A, domain 2"/>
    <property type="match status" value="8"/>
</dbReference>
<dbReference type="Pfam" id="PF00093">
    <property type="entry name" value="VWC"/>
    <property type="match status" value="5"/>
</dbReference>
<dbReference type="InterPro" id="IPR051561">
    <property type="entry name" value="FRAS1_ECM"/>
</dbReference>
<protein>
    <recommendedName>
        <fullName evidence="5">VWFC domain-containing protein</fullName>
    </recommendedName>
</protein>
<dbReference type="HOGENOM" id="CLU_000898_0_0_1"/>
<dbReference type="eggNOG" id="KOG3525">
    <property type="taxonomic scope" value="Eukaryota"/>
</dbReference>
<reference evidence="6 7" key="1">
    <citation type="submission" date="2009-06" db="EMBL/GenBank/DDBJ databases">
        <title>The Genome Sequence of Loxodonta africana (African elephant).</title>
        <authorList>
            <person name="Di Palma F."/>
            <person name="Heiman D."/>
            <person name="Young S."/>
            <person name="Johnson J."/>
            <person name="Lander E.S."/>
            <person name="Lindblad-Toh K."/>
        </authorList>
    </citation>
    <scope>NUCLEOTIDE SEQUENCE [LARGE SCALE GENOMIC DNA]</scope>
    <source>
        <strain evidence="6 7">Isolate ISIS603380</strain>
    </source>
</reference>
<dbReference type="SMART" id="SM00261">
    <property type="entry name" value="FU"/>
    <property type="match status" value="13"/>
</dbReference>
<dbReference type="SMART" id="SM00215">
    <property type="entry name" value="VWC_out"/>
    <property type="match status" value="4"/>
</dbReference>